<dbReference type="InterPro" id="IPR011989">
    <property type="entry name" value="ARM-like"/>
</dbReference>
<feature type="repeat" description="HEAT" evidence="2">
    <location>
        <begin position="41"/>
        <end position="78"/>
    </location>
</feature>
<evidence type="ECO:0000256" key="2">
    <source>
        <dbReference type="PROSITE-ProRule" id="PRU00103"/>
    </source>
</evidence>
<dbReference type="GO" id="GO:0019887">
    <property type="term" value="F:protein kinase regulator activity"/>
    <property type="evidence" value="ECO:0007669"/>
    <property type="project" value="TreeGrafter"/>
</dbReference>
<keyword evidence="1" id="KW-0677">Repeat</keyword>
<feature type="non-terminal residue" evidence="4">
    <location>
        <position position="1"/>
    </location>
</feature>
<protein>
    <recommendedName>
        <fullName evidence="3">Stalled ribosome sensor GCN1-like HEAT repeats region domain-containing protein</fullName>
    </recommendedName>
</protein>
<feature type="domain" description="Stalled ribosome sensor GCN1-like HEAT repeats region" evidence="3">
    <location>
        <begin position="129"/>
        <end position="188"/>
    </location>
</feature>
<dbReference type="GO" id="GO:0034198">
    <property type="term" value="P:cellular response to amino acid starvation"/>
    <property type="evidence" value="ECO:0007669"/>
    <property type="project" value="TreeGrafter"/>
</dbReference>
<dbReference type="InterPro" id="IPR057546">
    <property type="entry name" value="HEAT_GCN1"/>
</dbReference>
<dbReference type="PANTHER" id="PTHR23346:SF7">
    <property type="entry name" value="STALLED RIBOSOME SENSOR GCN1"/>
    <property type="match status" value="1"/>
</dbReference>
<dbReference type="EMBL" id="CAJOBI010336949">
    <property type="protein sequence ID" value="CAF5207275.1"/>
    <property type="molecule type" value="Genomic_DNA"/>
</dbReference>
<sequence>MQSRLRKIFRRLEFLLAGGHGALLKMFYFILKYIIAFSSTIIPTVRRALLDPLVEVRQSAAKTFENLHSSIGTQALDEILPYLLNVMQKDAIPNGDQNNKEDEQEREETERDFALDALQRIMQLKSRVVLPYLVPHLIQPPVDIKALASLTLVAGDALARHLSRIIQAVITHIADEKDPQAKQQHLFYAEQLLAA</sequence>
<name>A0A8S3IWG0_9BILA</name>
<evidence type="ECO:0000259" key="3">
    <source>
        <dbReference type="Pfam" id="PF23271"/>
    </source>
</evidence>
<evidence type="ECO:0000313" key="5">
    <source>
        <dbReference type="Proteomes" id="UP000676336"/>
    </source>
</evidence>
<dbReference type="GO" id="GO:0006417">
    <property type="term" value="P:regulation of translation"/>
    <property type="evidence" value="ECO:0007669"/>
    <property type="project" value="TreeGrafter"/>
</dbReference>
<dbReference type="PROSITE" id="PS50077">
    <property type="entry name" value="HEAT_REPEAT"/>
    <property type="match status" value="1"/>
</dbReference>
<dbReference type="SUPFAM" id="SSF48371">
    <property type="entry name" value="ARM repeat"/>
    <property type="match status" value="1"/>
</dbReference>
<evidence type="ECO:0000313" key="4">
    <source>
        <dbReference type="EMBL" id="CAF5207275.1"/>
    </source>
</evidence>
<dbReference type="AlphaFoldDB" id="A0A8S3IWG0"/>
<dbReference type="Proteomes" id="UP000676336">
    <property type="component" value="Unassembled WGS sequence"/>
</dbReference>
<organism evidence="4 5">
    <name type="scientific">Rotaria magnacalcarata</name>
    <dbReference type="NCBI Taxonomy" id="392030"/>
    <lineage>
        <taxon>Eukaryota</taxon>
        <taxon>Metazoa</taxon>
        <taxon>Spiralia</taxon>
        <taxon>Gnathifera</taxon>
        <taxon>Rotifera</taxon>
        <taxon>Eurotatoria</taxon>
        <taxon>Bdelloidea</taxon>
        <taxon>Philodinida</taxon>
        <taxon>Philodinidae</taxon>
        <taxon>Rotaria</taxon>
    </lineage>
</organism>
<accession>A0A8S3IWG0</accession>
<dbReference type="PANTHER" id="PTHR23346">
    <property type="entry name" value="TRANSLATIONAL ACTIVATOR GCN1-RELATED"/>
    <property type="match status" value="1"/>
</dbReference>
<reference evidence="4" key="1">
    <citation type="submission" date="2021-02" db="EMBL/GenBank/DDBJ databases">
        <authorList>
            <person name="Nowell W R."/>
        </authorList>
    </citation>
    <scope>NUCLEOTIDE SEQUENCE</scope>
</reference>
<dbReference type="Pfam" id="PF23271">
    <property type="entry name" value="HEAT_GCN1"/>
    <property type="match status" value="1"/>
</dbReference>
<proteinExistence type="predicted"/>
<dbReference type="GO" id="GO:0005829">
    <property type="term" value="C:cytosol"/>
    <property type="evidence" value="ECO:0007669"/>
    <property type="project" value="TreeGrafter"/>
</dbReference>
<gene>
    <name evidence="4" type="ORF">SMN809_LOCUS77276</name>
</gene>
<dbReference type="Gene3D" id="1.25.10.10">
    <property type="entry name" value="Leucine-rich Repeat Variant"/>
    <property type="match status" value="1"/>
</dbReference>
<evidence type="ECO:0000256" key="1">
    <source>
        <dbReference type="ARBA" id="ARBA00022737"/>
    </source>
</evidence>
<dbReference type="InterPro" id="IPR016024">
    <property type="entry name" value="ARM-type_fold"/>
</dbReference>
<dbReference type="InterPro" id="IPR021133">
    <property type="entry name" value="HEAT_type_2"/>
</dbReference>
<comment type="caution">
    <text evidence="4">The sequence shown here is derived from an EMBL/GenBank/DDBJ whole genome shotgun (WGS) entry which is preliminary data.</text>
</comment>